<evidence type="ECO:0000313" key="2">
    <source>
        <dbReference type="EMBL" id="MBK0397315.1"/>
    </source>
</evidence>
<proteinExistence type="predicted"/>
<reference evidence="2 3" key="1">
    <citation type="journal article" date="2021" name="Pathogens">
        <title>Isolation and Characterization of Kingella bonacorsii sp. nov., A Novel Kingella Species Detected in a Stable Periodontitis Subject.</title>
        <authorList>
            <person name="Antezack A."/>
            <person name="Boxberger M."/>
            <person name="Rolland C."/>
            <person name="Monnet-Corti V."/>
            <person name="La Scola B."/>
        </authorList>
    </citation>
    <scope>NUCLEOTIDE SEQUENCE [LARGE SCALE GENOMIC DNA]</scope>
    <source>
        <strain evidence="2 3">Marseille-Q4569</strain>
    </source>
</reference>
<evidence type="ECO:0000313" key="3">
    <source>
        <dbReference type="Proteomes" id="UP000614058"/>
    </source>
</evidence>
<keyword evidence="3" id="KW-1185">Reference proteome</keyword>
<feature type="chain" id="PRO_5047407130" evidence="1">
    <location>
        <begin position="22"/>
        <end position="125"/>
    </location>
</feature>
<evidence type="ECO:0000256" key="1">
    <source>
        <dbReference type="SAM" id="SignalP"/>
    </source>
</evidence>
<feature type="signal peptide" evidence="1">
    <location>
        <begin position="1"/>
        <end position="21"/>
    </location>
</feature>
<organism evidence="2 3">
    <name type="scientific">Kingella bonacorsii</name>
    <dbReference type="NCBI Taxonomy" id="2796361"/>
    <lineage>
        <taxon>Bacteria</taxon>
        <taxon>Pseudomonadati</taxon>
        <taxon>Pseudomonadota</taxon>
        <taxon>Betaproteobacteria</taxon>
        <taxon>Neisseriales</taxon>
        <taxon>Neisseriaceae</taxon>
        <taxon>Kingella</taxon>
    </lineage>
</organism>
<sequence length="125" mass="13566">MKQKFTLAALTIALFTAPALAAPTAQQEQLNEDCAIVANIALDSMGQFQAGKNQSTALKMLQQKYVKPAKPEAQKLVGNIVEGINNMLYKQPKGTIEIGKTDAERQDHMQAWAAAVYTTCINNGK</sequence>
<name>A0ABS1BX35_9NEIS</name>
<keyword evidence="1" id="KW-0732">Signal</keyword>
<dbReference type="RefSeq" id="WP_200523276.1">
    <property type="nucleotide sequence ID" value="NZ_JAEHNZ010000005.1"/>
</dbReference>
<dbReference type="EMBL" id="JAEHNZ010000005">
    <property type="protein sequence ID" value="MBK0397315.1"/>
    <property type="molecule type" value="Genomic_DNA"/>
</dbReference>
<protein>
    <submittedName>
        <fullName evidence="2">Uncharacterized protein</fullName>
    </submittedName>
</protein>
<accession>A0ABS1BX35</accession>
<comment type="caution">
    <text evidence="2">The sequence shown here is derived from an EMBL/GenBank/DDBJ whole genome shotgun (WGS) entry which is preliminary data.</text>
</comment>
<dbReference type="Proteomes" id="UP000614058">
    <property type="component" value="Unassembled WGS sequence"/>
</dbReference>
<gene>
    <name evidence="2" type="ORF">JDW22_12205</name>
</gene>